<proteinExistence type="predicted"/>
<protein>
    <submittedName>
        <fullName evidence="1">Uncharacterized protein</fullName>
    </submittedName>
</protein>
<sequence>MSVITSSKEYVVYKGESLICIGTMMECAQHMGVLPETIYFYTTQAYQRRLAKRKNPGNCLTVTELEEDEE</sequence>
<evidence type="ECO:0000313" key="2">
    <source>
        <dbReference type="Proteomes" id="UP000194853"/>
    </source>
</evidence>
<dbReference type="RefSeq" id="WP_086404556.1">
    <property type="nucleotide sequence ID" value="NZ_MOOS01000180.1"/>
</dbReference>
<comment type="caution">
    <text evidence="1">The sequence shown here is derived from an EMBL/GenBank/DDBJ whole genome shotgun (WGS) entry which is preliminary data.</text>
</comment>
<accession>A0A9X6QW00</accession>
<name>A0A9X6QW00_BACTJ</name>
<gene>
    <name evidence="1" type="ORF">BK750_25275</name>
</gene>
<organism evidence="1 2">
    <name type="scientific">Bacillus thuringiensis subsp. jegathesan</name>
    <dbReference type="NCBI Taxonomy" id="56955"/>
    <lineage>
        <taxon>Bacteria</taxon>
        <taxon>Bacillati</taxon>
        <taxon>Bacillota</taxon>
        <taxon>Bacilli</taxon>
        <taxon>Bacillales</taxon>
        <taxon>Bacillaceae</taxon>
        <taxon>Bacillus</taxon>
        <taxon>Bacillus cereus group</taxon>
    </lineage>
</organism>
<dbReference type="AlphaFoldDB" id="A0A9X6QW00"/>
<dbReference type="EMBL" id="MOOS01000180">
    <property type="protein sequence ID" value="OUB60063.1"/>
    <property type="molecule type" value="Genomic_DNA"/>
</dbReference>
<dbReference type="Proteomes" id="UP000194853">
    <property type="component" value="Unassembled WGS sequence"/>
</dbReference>
<reference evidence="1 2" key="1">
    <citation type="submission" date="2016-10" db="EMBL/GenBank/DDBJ databases">
        <title>Comparative genomics of Bacillus thuringiensis reveals a path to pathogens against multiple invertebrate hosts.</title>
        <authorList>
            <person name="Zheng J."/>
            <person name="Gao Q."/>
            <person name="Liu H."/>
            <person name="Peng D."/>
            <person name="Ruan L."/>
            <person name="Sun M."/>
        </authorList>
    </citation>
    <scope>NUCLEOTIDE SEQUENCE [LARGE SCALE GENOMIC DNA]</scope>
    <source>
        <strain evidence="1">BGSC 4CF1</strain>
    </source>
</reference>
<evidence type="ECO:0000313" key="1">
    <source>
        <dbReference type="EMBL" id="OUB60063.1"/>
    </source>
</evidence>